<evidence type="ECO:0000313" key="3">
    <source>
        <dbReference type="EMBL" id="SVE58817.1"/>
    </source>
</evidence>
<feature type="non-terminal residue" evidence="3">
    <location>
        <position position="229"/>
    </location>
</feature>
<sequence length="229" mass="24331">PLPQHPHQGTLSPRRETMCLPKATLAAFVLGSSILPAAPPEDSPRLTPIVRTVSKTEPAVAAVFSQGEGRLSMGSGSLIHKDGYVLTNDHVVAGLPGIVLLRDHEPLNYEIVGRMPEKDLCLLRVRSPKPFASIALGRSHDLMTGEPILCAGNPGGRGIVYSSGIVSSPNFILTAPNALVMRYFSADVRDRYVQFDAASNQGNSGGPLINALGEQVGVVSNKSYAEENI</sequence>
<proteinExistence type="predicted"/>
<feature type="non-terminal residue" evidence="3">
    <location>
        <position position="1"/>
    </location>
</feature>
<dbReference type="GO" id="GO:0006508">
    <property type="term" value="P:proteolysis"/>
    <property type="evidence" value="ECO:0007669"/>
    <property type="project" value="UniProtKB-KW"/>
</dbReference>
<evidence type="ECO:0008006" key="4">
    <source>
        <dbReference type="Google" id="ProtNLM"/>
    </source>
</evidence>
<protein>
    <recommendedName>
        <fullName evidence="4">Serine protease</fullName>
    </recommendedName>
</protein>
<dbReference type="SUPFAM" id="SSF50494">
    <property type="entry name" value="Trypsin-like serine proteases"/>
    <property type="match status" value="1"/>
</dbReference>
<dbReference type="AlphaFoldDB" id="A0A383EPN4"/>
<dbReference type="InterPro" id="IPR001940">
    <property type="entry name" value="Peptidase_S1C"/>
</dbReference>
<evidence type="ECO:0000256" key="2">
    <source>
        <dbReference type="ARBA" id="ARBA00022801"/>
    </source>
</evidence>
<dbReference type="PANTHER" id="PTHR43343:SF3">
    <property type="entry name" value="PROTEASE DO-LIKE 8, CHLOROPLASTIC"/>
    <property type="match status" value="1"/>
</dbReference>
<keyword evidence="1" id="KW-0645">Protease</keyword>
<organism evidence="3">
    <name type="scientific">marine metagenome</name>
    <dbReference type="NCBI Taxonomy" id="408172"/>
    <lineage>
        <taxon>unclassified sequences</taxon>
        <taxon>metagenomes</taxon>
        <taxon>ecological metagenomes</taxon>
    </lineage>
</organism>
<dbReference type="Pfam" id="PF13365">
    <property type="entry name" value="Trypsin_2"/>
    <property type="match status" value="1"/>
</dbReference>
<dbReference type="PRINTS" id="PR00834">
    <property type="entry name" value="PROTEASES2C"/>
</dbReference>
<keyword evidence="2" id="KW-0378">Hydrolase</keyword>
<dbReference type="InterPro" id="IPR009003">
    <property type="entry name" value="Peptidase_S1_PA"/>
</dbReference>
<dbReference type="PANTHER" id="PTHR43343">
    <property type="entry name" value="PEPTIDASE S12"/>
    <property type="match status" value="1"/>
</dbReference>
<evidence type="ECO:0000256" key="1">
    <source>
        <dbReference type="ARBA" id="ARBA00022670"/>
    </source>
</evidence>
<dbReference type="EMBL" id="UINC01227786">
    <property type="protein sequence ID" value="SVE58817.1"/>
    <property type="molecule type" value="Genomic_DNA"/>
</dbReference>
<name>A0A383EPN4_9ZZZZ</name>
<dbReference type="Gene3D" id="2.40.10.120">
    <property type="match status" value="1"/>
</dbReference>
<gene>
    <name evidence="3" type="ORF">METZ01_LOCUS511671</name>
</gene>
<dbReference type="GO" id="GO:0004252">
    <property type="term" value="F:serine-type endopeptidase activity"/>
    <property type="evidence" value="ECO:0007669"/>
    <property type="project" value="InterPro"/>
</dbReference>
<accession>A0A383EPN4</accession>
<reference evidence="3" key="1">
    <citation type="submission" date="2018-05" db="EMBL/GenBank/DDBJ databases">
        <authorList>
            <person name="Lanie J.A."/>
            <person name="Ng W.-L."/>
            <person name="Kazmierczak K.M."/>
            <person name="Andrzejewski T.M."/>
            <person name="Davidsen T.M."/>
            <person name="Wayne K.J."/>
            <person name="Tettelin H."/>
            <person name="Glass J.I."/>
            <person name="Rusch D."/>
            <person name="Podicherti R."/>
            <person name="Tsui H.-C.T."/>
            <person name="Winkler M.E."/>
        </authorList>
    </citation>
    <scope>NUCLEOTIDE SEQUENCE</scope>
</reference>
<dbReference type="InterPro" id="IPR051201">
    <property type="entry name" value="Chloro_Bact_Ser_Proteases"/>
</dbReference>